<keyword evidence="3" id="KW-1185">Reference proteome</keyword>
<dbReference type="GeneID" id="25738045"/>
<evidence type="ECO:0000313" key="3">
    <source>
        <dbReference type="Proteomes" id="UP000054498"/>
    </source>
</evidence>
<organism evidence="2 3">
    <name type="scientific">Monoraphidium neglectum</name>
    <dbReference type="NCBI Taxonomy" id="145388"/>
    <lineage>
        <taxon>Eukaryota</taxon>
        <taxon>Viridiplantae</taxon>
        <taxon>Chlorophyta</taxon>
        <taxon>core chlorophytes</taxon>
        <taxon>Chlorophyceae</taxon>
        <taxon>CS clade</taxon>
        <taxon>Sphaeropleales</taxon>
        <taxon>Selenastraceae</taxon>
        <taxon>Monoraphidium</taxon>
    </lineage>
</organism>
<gene>
    <name evidence="2" type="ORF">MNEG_5168</name>
</gene>
<dbReference type="AlphaFoldDB" id="A0A0D2NBB9"/>
<feature type="region of interest" description="Disordered" evidence="1">
    <location>
        <begin position="16"/>
        <end position="35"/>
    </location>
</feature>
<evidence type="ECO:0000256" key="1">
    <source>
        <dbReference type="SAM" id="MobiDB-lite"/>
    </source>
</evidence>
<dbReference type="KEGG" id="mng:MNEG_5168"/>
<name>A0A0D2NBB9_9CHLO</name>
<reference evidence="2 3" key="1">
    <citation type="journal article" date="2013" name="BMC Genomics">
        <title>Reconstruction of the lipid metabolism for the microalga Monoraphidium neglectum from its genome sequence reveals characteristics suitable for biofuel production.</title>
        <authorList>
            <person name="Bogen C."/>
            <person name="Al-Dilaimi A."/>
            <person name="Albersmeier A."/>
            <person name="Wichmann J."/>
            <person name="Grundmann M."/>
            <person name="Rupp O."/>
            <person name="Lauersen K.J."/>
            <person name="Blifernez-Klassen O."/>
            <person name="Kalinowski J."/>
            <person name="Goesmann A."/>
            <person name="Mussgnug J.H."/>
            <person name="Kruse O."/>
        </authorList>
    </citation>
    <scope>NUCLEOTIDE SEQUENCE [LARGE SCALE GENOMIC DNA]</scope>
    <source>
        <strain evidence="2 3">SAG 48.87</strain>
    </source>
</reference>
<dbReference type="OrthoDB" id="368507at2759"/>
<dbReference type="EMBL" id="KK100976">
    <property type="protein sequence ID" value="KIZ02786.1"/>
    <property type="molecule type" value="Genomic_DNA"/>
</dbReference>
<accession>A0A0D2NBB9</accession>
<feature type="non-terminal residue" evidence="2">
    <location>
        <position position="86"/>
    </location>
</feature>
<evidence type="ECO:0000313" key="2">
    <source>
        <dbReference type="EMBL" id="KIZ02786.1"/>
    </source>
</evidence>
<protein>
    <submittedName>
        <fullName evidence="2">Uncharacterized protein</fullName>
    </submittedName>
</protein>
<sequence>MPNETIQEVAVLQQPAHLEEQQRDAPPLSAHEQPSASCSVRCFSEVTPSDGRLDFQIIDLGRQLYVWVAVGGAKMSNLSFSIQAPQ</sequence>
<proteinExistence type="predicted"/>
<dbReference type="RefSeq" id="XP_013901805.1">
    <property type="nucleotide sequence ID" value="XM_014046351.1"/>
</dbReference>
<dbReference type="Proteomes" id="UP000054498">
    <property type="component" value="Unassembled WGS sequence"/>
</dbReference>